<protein>
    <submittedName>
        <fullName evidence="1">Uncharacterized protein</fullName>
    </submittedName>
</protein>
<dbReference type="AlphaFoldDB" id="A0A4Y2PC97"/>
<accession>A0A4Y2PC97</accession>
<proteinExistence type="predicted"/>
<evidence type="ECO:0000313" key="1">
    <source>
        <dbReference type="EMBL" id="GBN48100.1"/>
    </source>
</evidence>
<sequence>MASDDVIHRILTSYRCGTKERRSVRSNTSYIRELCFSLFLPKMYWGTGIFMFSVKLDIHECCARCQNRSSVPKSDDNWCGRKFGISNLSSNPSAPFRHLGRKC</sequence>
<comment type="caution">
    <text evidence="1">The sequence shown here is derived from an EMBL/GenBank/DDBJ whole genome shotgun (WGS) entry which is preliminary data.</text>
</comment>
<keyword evidence="2" id="KW-1185">Reference proteome</keyword>
<reference evidence="1 2" key="1">
    <citation type="journal article" date="2019" name="Sci. Rep.">
        <title>Orb-weaving spider Araneus ventricosus genome elucidates the spidroin gene catalogue.</title>
        <authorList>
            <person name="Kono N."/>
            <person name="Nakamura H."/>
            <person name="Ohtoshi R."/>
            <person name="Moran D.A.P."/>
            <person name="Shinohara A."/>
            <person name="Yoshida Y."/>
            <person name="Fujiwara M."/>
            <person name="Mori M."/>
            <person name="Tomita M."/>
            <person name="Arakawa K."/>
        </authorList>
    </citation>
    <scope>NUCLEOTIDE SEQUENCE [LARGE SCALE GENOMIC DNA]</scope>
</reference>
<organism evidence="1 2">
    <name type="scientific">Araneus ventricosus</name>
    <name type="common">Orbweaver spider</name>
    <name type="synonym">Epeira ventricosa</name>
    <dbReference type="NCBI Taxonomy" id="182803"/>
    <lineage>
        <taxon>Eukaryota</taxon>
        <taxon>Metazoa</taxon>
        <taxon>Ecdysozoa</taxon>
        <taxon>Arthropoda</taxon>
        <taxon>Chelicerata</taxon>
        <taxon>Arachnida</taxon>
        <taxon>Araneae</taxon>
        <taxon>Araneomorphae</taxon>
        <taxon>Entelegynae</taxon>
        <taxon>Araneoidea</taxon>
        <taxon>Araneidae</taxon>
        <taxon>Araneus</taxon>
    </lineage>
</organism>
<name>A0A4Y2PC97_ARAVE</name>
<evidence type="ECO:0000313" key="2">
    <source>
        <dbReference type="Proteomes" id="UP000499080"/>
    </source>
</evidence>
<dbReference type="Proteomes" id="UP000499080">
    <property type="component" value="Unassembled WGS sequence"/>
</dbReference>
<dbReference type="EMBL" id="BGPR01010810">
    <property type="protein sequence ID" value="GBN48100.1"/>
    <property type="molecule type" value="Genomic_DNA"/>
</dbReference>
<gene>
    <name evidence="1" type="ORF">AVEN_221529_1</name>
</gene>